<organism evidence="1 2">
    <name type="scientific">Nitratireductor indicus C115</name>
    <dbReference type="NCBI Taxonomy" id="1231190"/>
    <lineage>
        <taxon>Bacteria</taxon>
        <taxon>Pseudomonadati</taxon>
        <taxon>Pseudomonadota</taxon>
        <taxon>Alphaproteobacteria</taxon>
        <taxon>Hyphomicrobiales</taxon>
        <taxon>Phyllobacteriaceae</taxon>
        <taxon>Nitratireductor</taxon>
    </lineage>
</organism>
<dbReference type="OrthoDB" id="9033521at2"/>
<dbReference type="Proteomes" id="UP000007374">
    <property type="component" value="Unassembled WGS sequence"/>
</dbReference>
<dbReference type="eggNOG" id="ENOG502Z903">
    <property type="taxonomic scope" value="Bacteria"/>
</dbReference>
<gene>
    <name evidence="1" type="ORF">NA8A_07369</name>
</gene>
<name>K2PQ09_9HYPH</name>
<evidence type="ECO:0000313" key="2">
    <source>
        <dbReference type="Proteomes" id="UP000007374"/>
    </source>
</evidence>
<dbReference type="Gene3D" id="3.40.50.720">
    <property type="entry name" value="NAD(P)-binding Rossmann-like Domain"/>
    <property type="match status" value="1"/>
</dbReference>
<sequence length="365" mass="38665">MMSGTFKTDVLISGTGAFAGRIALDIASTAPEPVNVVIAGRNRDRLDWLRTAGNARASMFSRPATFSTMEVDLLEEGAAERMILQTRPKIVVQAASVQTSSVISDTGNAWTALVAEGGLSATAIFQALLTSRVGKAISEHSPRSALINCCFPDVVNAMIQALGHDVLCGTGNVAILSNVFAGARGADAPERLRVLAHYQNLAAWRLPRERRAGATPPRVFLDGREVADVFEAFASIKLTAEPAIEVSGASGVTLICAYAAGRPWAGHVPGPGGLPGGYPVRLEAGKLHLDLPEGLAREEAISWNHAFEAKNGLVLDGQHAHFTGRLKAAFERVGFAHAGGFEIGRLEEAYRDLALLRDALSRQPA</sequence>
<dbReference type="RefSeq" id="WP_009756291.1">
    <property type="nucleotide sequence ID" value="NZ_AMSI01000004.1"/>
</dbReference>
<evidence type="ECO:0000313" key="1">
    <source>
        <dbReference type="EMBL" id="EKF43137.1"/>
    </source>
</evidence>
<accession>K2PQ09</accession>
<dbReference type="AlphaFoldDB" id="K2PQ09"/>
<dbReference type="PATRIC" id="fig|1231190.3.peg.1545"/>
<evidence type="ECO:0008006" key="3">
    <source>
        <dbReference type="Google" id="ProtNLM"/>
    </source>
</evidence>
<keyword evidence="2" id="KW-1185">Reference proteome</keyword>
<dbReference type="EMBL" id="AMSI01000004">
    <property type="protein sequence ID" value="EKF43137.1"/>
    <property type="molecule type" value="Genomic_DNA"/>
</dbReference>
<protein>
    <recommendedName>
        <fullName evidence="3">Saccharopine dehydrogenase NADP binding domain-containing protein</fullName>
    </recommendedName>
</protein>
<proteinExistence type="predicted"/>
<comment type="caution">
    <text evidence="1">The sequence shown here is derived from an EMBL/GenBank/DDBJ whole genome shotgun (WGS) entry which is preliminary data.</text>
</comment>
<dbReference type="STRING" id="721133.SAMN05216176_105173"/>
<reference evidence="1 2" key="1">
    <citation type="journal article" date="2012" name="J. Bacteriol.">
        <title>Genome Sequence of Nitratireductor indicus Type Strain C115.</title>
        <authorList>
            <person name="Lai Q."/>
            <person name="Li G."/>
            <person name="Yu Z."/>
            <person name="Shao Z."/>
        </authorList>
    </citation>
    <scope>NUCLEOTIDE SEQUENCE [LARGE SCALE GENOMIC DNA]</scope>
    <source>
        <strain evidence="1 2">C115</strain>
    </source>
</reference>